<dbReference type="Gene3D" id="3.40.50.1820">
    <property type="entry name" value="alpha/beta hydrolase"/>
    <property type="match status" value="1"/>
</dbReference>
<dbReference type="AlphaFoldDB" id="A0AAC9J0Y2"/>
<gene>
    <name evidence="3" type="ORF">BME96_05245</name>
</gene>
<dbReference type="GO" id="GO:0016787">
    <property type="term" value="F:hydrolase activity"/>
    <property type="evidence" value="ECO:0007669"/>
    <property type="project" value="UniProtKB-KW"/>
</dbReference>
<evidence type="ECO:0000256" key="1">
    <source>
        <dbReference type="SAM" id="Phobius"/>
    </source>
</evidence>
<dbReference type="KEGG" id="vhl:BME96_05245"/>
<dbReference type="InterPro" id="IPR050266">
    <property type="entry name" value="AB_hydrolase_sf"/>
</dbReference>
<dbReference type="SUPFAM" id="SSF53474">
    <property type="entry name" value="alpha/beta-Hydrolases"/>
    <property type="match status" value="1"/>
</dbReference>
<feature type="domain" description="AB hydrolase-1" evidence="2">
    <location>
        <begin position="37"/>
        <end position="237"/>
    </location>
</feature>
<keyword evidence="1" id="KW-0472">Membrane</keyword>
<evidence type="ECO:0000313" key="3">
    <source>
        <dbReference type="EMBL" id="APC47609.1"/>
    </source>
</evidence>
<accession>A0AAC9J0Y2</accession>
<evidence type="ECO:0000259" key="2">
    <source>
        <dbReference type="Pfam" id="PF00561"/>
    </source>
</evidence>
<keyword evidence="1" id="KW-1133">Transmembrane helix</keyword>
<reference evidence="3 4" key="1">
    <citation type="submission" date="2016-11" db="EMBL/GenBank/DDBJ databases">
        <title>Complete genome sequencing of Virgibacillus halodenitrificans PDB-F2.</title>
        <authorList>
            <person name="Sun Z."/>
            <person name="Zhou Y."/>
            <person name="Li H."/>
        </authorList>
    </citation>
    <scope>NUCLEOTIDE SEQUENCE [LARGE SCALE GENOMIC DNA]</scope>
    <source>
        <strain evidence="3 4">PDB-F2</strain>
    </source>
</reference>
<sequence length="286" mass="32492">MRMENAILYDYYSEIIGKGDKLIFLPAAGFTGNEGLIIADYLQDNFETHMLDLPGFGRGLGIQGRVTSLAMAKWLKGYLDQKNIDKASFIGHSLGGGVLLAFAKHYPEKIKKLVLLDQGHKPMPRIPKTEFGVFAYSFPVLNVMAALFGNSFLKLLRPLFASSNEEDEDFDKRVKQFCELVAIDESSYVRKALKENVNMTTDGLNLLFGYYNLNIPRLLKHIKVPTYLAYATFTGVDMEEQENTCKYIKKIQRNDRLPIIYRPVKSGHYVHWSDQSLLADIKGFLN</sequence>
<protein>
    <submittedName>
        <fullName evidence="3">Alpha/beta hydrolase</fullName>
    </submittedName>
</protein>
<dbReference type="PANTHER" id="PTHR43798:SF33">
    <property type="entry name" value="HYDROLASE, PUTATIVE (AFU_ORTHOLOGUE AFUA_2G14860)-RELATED"/>
    <property type="match status" value="1"/>
</dbReference>
<organism evidence="3 4">
    <name type="scientific">Virgibacillus halodenitrificans</name>
    <name type="common">Bacillus halodenitrificans</name>
    <dbReference type="NCBI Taxonomy" id="1482"/>
    <lineage>
        <taxon>Bacteria</taxon>
        <taxon>Bacillati</taxon>
        <taxon>Bacillota</taxon>
        <taxon>Bacilli</taxon>
        <taxon>Bacillales</taxon>
        <taxon>Bacillaceae</taxon>
        <taxon>Virgibacillus</taxon>
    </lineage>
</organism>
<proteinExistence type="predicted"/>
<dbReference type="GO" id="GO:0016020">
    <property type="term" value="C:membrane"/>
    <property type="evidence" value="ECO:0007669"/>
    <property type="project" value="TreeGrafter"/>
</dbReference>
<feature type="transmembrane region" description="Helical" evidence="1">
    <location>
        <begin position="131"/>
        <end position="153"/>
    </location>
</feature>
<evidence type="ECO:0000313" key="4">
    <source>
        <dbReference type="Proteomes" id="UP000182945"/>
    </source>
</evidence>
<dbReference type="PANTHER" id="PTHR43798">
    <property type="entry name" value="MONOACYLGLYCEROL LIPASE"/>
    <property type="match status" value="1"/>
</dbReference>
<dbReference type="InterPro" id="IPR029058">
    <property type="entry name" value="AB_hydrolase_fold"/>
</dbReference>
<dbReference type="Proteomes" id="UP000182945">
    <property type="component" value="Chromosome"/>
</dbReference>
<keyword evidence="1" id="KW-0812">Transmembrane</keyword>
<dbReference type="InterPro" id="IPR000073">
    <property type="entry name" value="AB_hydrolase_1"/>
</dbReference>
<dbReference type="PRINTS" id="PR00111">
    <property type="entry name" value="ABHYDROLASE"/>
</dbReference>
<dbReference type="EMBL" id="CP017962">
    <property type="protein sequence ID" value="APC47609.1"/>
    <property type="molecule type" value="Genomic_DNA"/>
</dbReference>
<dbReference type="Pfam" id="PF00561">
    <property type="entry name" value="Abhydrolase_1"/>
    <property type="match status" value="1"/>
</dbReference>
<keyword evidence="3" id="KW-0378">Hydrolase</keyword>
<name>A0AAC9J0Y2_VIRHA</name>